<sequence length="67" mass="7331">MPAAHPVTYTLAGEEVFFRTGSRTKAAAASKGAVFAFQVDDIDFDDQYTLGIVLSRLNGRRVRRGPD</sequence>
<name>A0A9W6L2Q6_9PSEU</name>
<dbReference type="Gene3D" id="2.30.110.10">
    <property type="entry name" value="Electron Transport, Fmn-binding Protein, Chain A"/>
    <property type="match status" value="1"/>
</dbReference>
<protein>
    <submittedName>
        <fullName evidence="1">Uncharacterized protein</fullName>
    </submittedName>
</protein>
<evidence type="ECO:0000313" key="2">
    <source>
        <dbReference type="Proteomes" id="UP001143463"/>
    </source>
</evidence>
<proteinExistence type="predicted"/>
<evidence type="ECO:0000313" key="1">
    <source>
        <dbReference type="EMBL" id="GLL12556.1"/>
    </source>
</evidence>
<reference evidence="1" key="2">
    <citation type="submission" date="2023-01" db="EMBL/GenBank/DDBJ databases">
        <authorList>
            <person name="Sun Q."/>
            <person name="Evtushenko L."/>
        </authorList>
    </citation>
    <scope>NUCLEOTIDE SEQUENCE</scope>
    <source>
        <strain evidence="1">VKM Ac-1069</strain>
    </source>
</reference>
<dbReference type="Proteomes" id="UP001143463">
    <property type="component" value="Unassembled WGS sequence"/>
</dbReference>
<dbReference type="EMBL" id="BSFQ01000015">
    <property type="protein sequence ID" value="GLL12556.1"/>
    <property type="molecule type" value="Genomic_DNA"/>
</dbReference>
<dbReference type="InterPro" id="IPR012349">
    <property type="entry name" value="Split_barrel_FMN-bd"/>
</dbReference>
<dbReference type="AlphaFoldDB" id="A0A9W6L2Q6"/>
<gene>
    <name evidence="1" type="ORF">GCM10017577_36970</name>
</gene>
<comment type="caution">
    <text evidence="1">The sequence shown here is derived from an EMBL/GenBank/DDBJ whole genome shotgun (WGS) entry which is preliminary data.</text>
</comment>
<reference evidence="1" key="1">
    <citation type="journal article" date="2014" name="Int. J. Syst. Evol. Microbiol.">
        <title>Complete genome sequence of Corynebacterium casei LMG S-19264T (=DSM 44701T), isolated from a smear-ripened cheese.</title>
        <authorList>
            <consortium name="US DOE Joint Genome Institute (JGI-PGF)"/>
            <person name="Walter F."/>
            <person name="Albersmeier A."/>
            <person name="Kalinowski J."/>
            <person name="Ruckert C."/>
        </authorList>
    </citation>
    <scope>NUCLEOTIDE SEQUENCE</scope>
    <source>
        <strain evidence="1">VKM Ac-1069</strain>
    </source>
</reference>
<organism evidence="1 2">
    <name type="scientific">Pseudonocardia halophobica</name>
    <dbReference type="NCBI Taxonomy" id="29401"/>
    <lineage>
        <taxon>Bacteria</taxon>
        <taxon>Bacillati</taxon>
        <taxon>Actinomycetota</taxon>
        <taxon>Actinomycetes</taxon>
        <taxon>Pseudonocardiales</taxon>
        <taxon>Pseudonocardiaceae</taxon>
        <taxon>Pseudonocardia</taxon>
    </lineage>
</organism>
<accession>A0A9W6L2Q6</accession>
<keyword evidence="2" id="KW-1185">Reference proteome</keyword>